<gene>
    <name evidence="2" type="ORF">GCM10007940_42630</name>
</gene>
<reference evidence="2" key="2">
    <citation type="submission" date="2023-01" db="EMBL/GenBank/DDBJ databases">
        <title>Draft genome sequence of Portibacter lacus strain NBRC 108769.</title>
        <authorList>
            <person name="Sun Q."/>
            <person name="Mori K."/>
        </authorList>
    </citation>
    <scope>NUCLEOTIDE SEQUENCE</scope>
    <source>
        <strain evidence="2">NBRC 108769</strain>
    </source>
</reference>
<comment type="caution">
    <text evidence="2">The sequence shown here is derived from an EMBL/GenBank/DDBJ whole genome shotgun (WGS) entry which is preliminary data.</text>
</comment>
<dbReference type="RefSeq" id="WP_235295050.1">
    <property type="nucleotide sequence ID" value="NZ_BSOH01000031.1"/>
</dbReference>
<accession>A0AA37WGE0</accession>
<feature type="compositionally biased region" description="Basic residues" evidence="1">
    <location>
        <begin position="164"/>
        <end position="176"/>
    </location>
</feature>
<evidence type="ECO:0000256" key="1">
    <source>
        <dbReference type="SAM" id="MobiDB-lite"/>
    </source>
</evidence>
<protein>
    <recommendedName>
        <fullName evidence="4">Tetratricopeptide repeat protein</fullName>
    </recommendedName>
</protein>
<evidence type="ECO:0000313" key="2">
    <source>
        <dbReference type="EMBL" id="GLR19647.1"/>
    </source>
</evidence>
<keyword evidence="3" id="KW-1185">Reference proteome</keyword>
<dbReference type="Proteomes" id="UP001156666">
    <property type="component" value="Unassembled WGS sequence"/>
</dbReference>
<proteinExistence type="predicted"/>
<reference evidence="2" key="1">
    <citation type="journal article" date="2014" name="Int. J. Syst. Evol. Microbiol.">
        <title>Complete genome sequence of Corynebacterium casei LMG S-19264T (=DSM 44701T), isolated from a smear-ripened cheese.</title>
        <authorList>
            <consortium name="US DOE Joint Genome Institute (JGI-PGF)"/>
            <person name="Walter F."/>
            <person name="Albersmeier A."/>
            <person name="Kalinowski J."/>
            <person name="Ruckert C."/>
        </authorList>
    </citation>
    <scope>NUCLEOTIDE SEQUENCE</scope>
    <source>
        <strain evidence="2">NBRC 108769</strain>
    </source>
</reference>
<name>A0AA37WGE0_9BACT</name>
<evidence type="ECO:0008006" key="4">
    <source>
        <dbReference type="Google" id="ProtNLM"/>
    </source>
</evidence>
<evidence type="ECO:0000313" key="3">
    <source>
        <dbReference type="Proteomes" id="UP001156666"/>
    </source>
</evidence>
<dbReference type="EMBL" id="BSOH01000031">
    <property type="protein sequence ID" value="GLR19647.1"/>
    <property type="molecule type" value="Genomic_DNA"/>
</dbReference>
<feature type="region of interest" description="Disordered" evidence="1">
    <location>
        <begin position="152"/>
        <end position="177"/>
    </location>
</feature>
<sequence length="239" mass="27577">MEEKNMAYYLEDLNRVHNLSFEKLGEWKEKFPYAQAVHFLMAKKHQLEGFIDDMDIYHKASFYAVDRTFLQERMTRSETELGSLVEEAEDILEEEVEEIEEVVEVATSDSENIIVEEENEEVAIPIGDTDESENVDDTETLSDFASWINSLGDQSSESSESNQIKKKKKKKKKKQSKLAQKIEASVIKKDEIISEPLAQILAQQGHIEKAKLMYEKLSLIFPEKSSFFALQIEKIINSK</sequence>
<organism evidence="2 3">
    <name type="scientific">Portibacter lacus</name>
    <dbReference type="NCBI Taxonomy" id="1099794"/>
    <lineage>
        <taxon>Bacteria</taxon>
        <taxon>Pseudomonadati</taxon>
        <taxon>Bacteroidota</taxon>
        <taxon>Saprospiria</taxon>
        <taxon>Saprospirales</taxon>
        <taxon>Haliscomenobacteraceae</taxon>
        <taxon>Portibacter</taxon>
    </lineage>
</organism>
<dbReference type="AlphaFoldDB" id="A0AA37WGE0"/>